<feature type="region of interest" description="Disordered" evidence="1">
    <location>
        <begin position="1"/>
        <end position="20"/>
    </location>
</feature>
<evidence type="ECO:0000313" key="3">
    <source>
        <dbReference type="Proteomes" id="UP001341840"/>
    </source>
</evidence>
<evidence type="ECO:0000256" key="1">
    <source>
        <dbReference type="SAM" id="MobiDB-lite"/>
    </source>
</evidence>
<feature type="compositionally biased region" description="Basic and acidic residues" evidence="1">
    <location>
        <begin position="10"/>
        <end position="20"/>
    </location>
</feature>
<dbReference type="Proteomes" id="UP001341840">
    <property type="component" value="Unassembled WGS sequence"/>
</dbReference>
<gene>
    <name evidence="2" type="ORF">PIB30_058740</name>
</gene>
<reference evidence="2 3" key="1">
    <citation type="journal article" date="2023" name="Plants (Basel)">
        <title>Bridging the Gap: Combining Genomics and Transcriptomics Approaches to Understand Stylosanthes scabra, an Orphan Legume from the Brazilian Caatinga.</title>
        <authorList>
            <person name="Ferreira-Neto J.R.C."/>
            <person name="da Silva M.D."/>
            <person name="Binneck E."/>
            <person name="de Melo N.F."/>
            <person name="da Silva R.H."/>
            <person name="de Melo A.L.T.M."/>
            <person name="Pandolfi V."/>
            <person name="Bustamante F.O."/>
            <person name="Brasileiro-Vidal A.C."/>
            <person name="Benko-Iseppon A.M."/>
        </authorList>
    </citation>
    <scope>NUCLEOTIDE SEQUENCE [LARGE SCALE GENOMIC DNA]</scope>
    <source>
        <tissue evidence="2">Leaves</tissue>
    </source>
</reference>
<evidence type="ECO:0000313" key="2">
    <source>
        <dbReference type="EMBL" id="MED6185602.1"/>
    </source>
</evidence>
<comment type="caution">
    <text evidence="2">The sequence shown here is derived from an EMBL/GenBank/DDBJ whole genome shotgun (WGS) entry which is preliminary data.</text>
</comment>
<proteinExistence type="predicted"/>
<dbReference type="PANTHER" id="PTHR31061">
    <property type="entry name" value="LD22376P"/>
    <property type="match status" value="1"/>
</dbReference>
<sequence>MESSGYEPVRNYDDYDEKEERLHLNPNKMRTKKDAKENDDVHVEMANLQISESRRASIFANNNKNNERLVSLDIFRGLTVTVKCGVSGDTGPGCNAVGMIDRKILGIHHLYKKPIYARKHECSIDSPNYGPLPPDAPSWCQAPFDPEGFMRLMCVDIDARLEF</sequence>
<dbReference type="PANTHER" id="PTHR31061:SF24">
    <property type="entry name" value="LD22376P"/>
    <property type="match status" value="1"/>
</dbReference>
<name>A0ABU6WI99_9FABA</name>
<organism evidence="2 3">
    <name type="scientific">Stylosanthes scabra</name>
    <dbReference type="NCBI Taxonomy" id="79078"/>
    <lineage>
        <taxon>Eukaryota</taxon>
        <taxon>Viridiplantae</taxon>
        <taxon>Streptophyta</taxon>
        <taxon>Embryophyta</taxon>
        <taxon>Tracheophyta</taxon>
        <taxon>Spermatophyta</taxon>
        <taxon>Magnoliopsida</taxon>
        <taxon>eudicotyledons</taxon>
        <taxon>Gunneridae</taxon>
        <taxon>Pentapetalae</taxon>
        <taxon>rosids</taxon>
        <taxon>fabids</taxon>
        <taxon>Fabales</taxon>
        <taxon>Fabaceae</taxon>
        <taxon>Papilionoideae</taxon>
        <taxon>50 kb inversion clade</taxon>
        <taxon>dalbergioids sensu lato</taxon>
        <taxon>Dalbergieae</taxon>
        <taxon>Pterocarpus clade</taxon>
        <taxon>Stylosanthes</taxon>
    </lineage>
</organism>
<dbReference type="EMBL" id="JASCZI010181740">
    <property type="protein sequence ID" value="MED6185602.1"/>
    <property type="molecule type" value="Genomic_DNA"/>
</dbReference>
<accession>A0ABU6WI99</accession>
<protein>
    <submittedName>
        <fullName evidence="2">Uncharacterized protein</fullName>
    </submittedName>
</protein>
<keyword evidence="3" id="KW-1185">Reference proteome</keyword>